<evidence type="ECO:0000313" key="1">
    <source>
        <dbReference type="EMBL" id="KAI9898542.1"/>
    </source>
</evidence>
<accession>A0ACC0UWP8</accession>
<dbReference type="Proteomes" id="UP001163324">
    <property type="component" value="Chromosome 6"/>
</dbReference>
<gene>
    <name evidence="1" type="ORF">N3K66_006902</name>
</gene>
<name>A0ACC0UWP8_9HYPO</name>
<dbReference type="EMBL" id="CM047945">
    <property type="protein sequence ID" value="KAI9898542.1"/>
    <property type="molecule type" value="Genomic_DNA"/>
</dbReference>
<evidence type="ECO:0000313" key="2">
    <source>
        <dbReference type="Proteomes" id="UP001163324"/>
    </source>
</evidence>
<comment type="caution">
    <text evidence="1">The sequence shown here is derived from an EMBL/GenBank/DDBJ whole genome shotgun (WGS) entry which is preliminary data.</text>
</comment>
<organism evidence="1 2">
    <name type="scientific">Trichothecium roseum</name>
    <dbReference type="NCBI Taxonomy" id="47278"/>
    <lineage>
        <taxon>Eukaryota</taxon>
        <taxon>Fungi</taxon>
        <taxon>Dikarya</taxon>
        <taxon>Ascomycota</taxon>
        <taxon>Pezizomycotina</taxon>
        <taxon>Sordariomycetes</taxon>
        <taxon>Hypocreomycetidae</taxon>
        <taxon>Hypocreales</taxon>
        <taxon>Hypocreales incertae sedis</taxon>
        <taxon>Trichothecium</taxon>
    </lineage>
</organism>
<reference evidence="1" key="1">
    <citation type="submission" date="2022-10" db="EMBL/GenBank/DDBJ databases">
        <title>Complete Genome of Trichothecium roseum strain YXFP-22015, a Plant Pathogen Isolated from Citrus.</title>
        <authorList>
            <person name="Wang Y."/>
            <person name="Zhu L."/>
        </authorList>
    </citation>
    <scope>NUCLEOTIDE SEQUENCE</scope>
    <source>
        <strain evidence="1">YXFP-22015</strain>
    </source>
</reference>
<proteinExistence type="predicted"/>
<sequence length="413" mass="45243">MAEETIDTVPAPAPVAEQDDPDMAVATTTTTSNEIAPATTEKKVVRKIIRKKRRPARVQMDPDDLANSEPAPQTGTIFNIWYNKWSGGDREDSYLSKTHAKGRCNVARDSGYTKADSRGGSFFCLHFARGICTKGQDCDFLHRLPGVHDIFNPNVDCFGREKHSDYRDDMGGVGSFMRQNRTIYIGRIHVTDDIEEIVARHAAEFGTVERIRVLNTRGVAFITMANESQAQFAREALAHQSFDHEEVLNVRWATADPNPMARAREARAIEEQAAEAIRRALPAEFVAEIEGKDPEARKRRRIEGNYNLDGYQAPDDIHFARGQNAVNPRGREGFEMEYQEPPMIEDGAAGGDGSQAGAPHPAETTPAANNGIFSSSTLAALGKAQVSLAAKPKSQAPAGPLVGYGSDSDDDDE</sequence>
<keyword evidence="2" id="KW-1185">Reference proteome</keyword>
<protein>
    <submittedName>
        <fullName evidence="1">Uncharacterized protein</fullName>
    </submittedName>
</protein>